<sequence>MPFPRPLWLFGLAALGGGAALYPMLSTASSSRQNTPALLEAAQRRDAFAHDERFHTHRPGSITLAQAIEVQRQRRALKLADAVAGAVSQGPGWEAQLGAFGSAQAAKRQQARLPALPLPVAVHRDGALFRLKSAAAAQPEAAQAFCRGAVAAGFDCFVRRREG</sequence>
<accession>A0A840YQF9</accession>
<dbReference type="InterPro" id="IPR036680">
    <property type="entry name" value="SPOR-like_sf"/>
</dbReference>
<dbReference type="AlphaFoldDB" id="A0A840YQF9"/>
<evidence type="ECO:0000259" key="1">
    <source>
        <dbReference type="PROSITE" id="PS51724"/>
    </source>
</evidence>
<protein>
    <recommendedName>
        <fullName evidence="1">SPOR domain-containing protein</fullName>
    </recommendedName>
</protein>
<feature type="domain" description="SPOR" evidence="1">
    <location>
        <begin position="87"/>
        <end position="161"/>
    </location>
</feature>
<evidence type="ECO:0000313" key="2">
    <source>
        <dbReference type="EMBL" id="MBB5710872.1"/>
    </source>
</evidence>
<reference evidence="2 3" key="1">
    <citation type="submission" date="2020-08" db="EMBL/GenBank/DDBJ databases">
        <title>Genomic Encyclopedia of Type Strains, Phase IV (KMG-IV): sequencing the most valuable type-strain genomes for metagenomic binning, comparative biology and taxonomic classification.</title>
        <authorList>
            <person name="Goeker M."/>
        </authorList>
    </citation>
    <scope>NUCLEOTIDE SEQUENCE [LARGE SCALE GENOMIC DNA]</scope>
    <source>
        <strain evidence="2 3">DSM 26736</strain>
    </source>
</reference>
<dbReference type="EMBL" id="JACIJF010000005">
    <property type="protein sequence ID" value="MBB5710872.1"/>
    <property type="molecule type" value="Genomic_DNA"/>
</dbReference>
<dbReference type="Gene3D" id="3.30.70.1070">
    <property type="entry name" value="Sporulation related repeat"/>
    <property type="match status" value="1"/>
</dbReference>
<proteinExistence type="predicted"/>
<dbReference type="InterPro" id="IPR007730">
    <property type="entry name" value="SPOR-like_dom"/>
</dbReference>
<keyword evidence="3" id="KW-1185">Reference proteome</keyword>
<comment type="caution">
    <text evidence="2">The sequence shown here is derived from an EMBL/GenBank/DDBJ whole genome shotgun (WGS) entry which is preliminary data.</text>
</comment>
<dbReference type="PROSITE" id="PS51724">
    <property type="entry name" value="SPOR"/>
    <property type="match status" value="1"/>
</dbReference>
<dbReference type="RefSeq" id="WP_184087216.1">
    <property type="nucleotide sequence ID" value="NZ_JACIJF010000005.1"/>
</dbReference>
<dbReference type="Proteomes" id="UP000527143">
    <property type="component" value="Unassembled WGS sequence"/>
</dbReference>
<organism evidence="2 3">
    <name type="scientific">Sphingomonas xinjiangensis</name>
    <dbReference type="NCBI Taxonomy" id="643568"/>
    <lineage>
        <taxon>Bacteria</taxon>
        <taxon>Pseudomonadati</taxon>
        <taxon>Pseudomonadota</taxon>
        <taxon>Alphaproteobacteria</taxon>
        <taxon>Sphingomonadales</taxon>
        <taxon>Sphingomonadaceae</taxon>
        <taxon>Sphingomonas</taxon>
    </lineage>
</organism>
<dbReference type="SUPFAM" id="SSF110997">
    <property type="entry name" value="Sporulation related repeat"/>
    <property type="match status" value="1"/>
</dbReference>
<evidence type="ECO:0000313" key="3">
    <source>
        <dbReference type="Proteomes" id="UP000527143"/>
    </source>
</evidence>
<dbReference type="Pfam" id="PF05036">
    <property type="entry name" value="SPOR"/>
    <property type="match status" value="1"/>
</dbReference>
<dbReference type="GO" id="GO:0042834">
    <property type="term" value="F:peptidoglycan binding"/>
    <property type="evidence" value="ECO:0007669"/>
    <property type="project" value="InterPro"/>
</dbReference>
<name>A0A840YQF9_9SPHN</name>
<gene>
    <name evidence="2" type="ORF">FHT02_002112</name>
</gene>